<dbReference type="EMBL" id="WTVH01000010">
    <property type="protein sequence ID" value="NMF93046.1"/>
    <property type="molecule type" value="Genomic_DNA"/>
</dbReference>
<dbReference type="Proteomes" id="UP000601990">
    <property type="component" value="Unassembled WGS sequence"/>
</dbReference>
<comment type="caution">
    <text evidence="1">The sequence shown here is derived from an EMBL/GenBank/DDBJ whole genome shotgun (WGS) entry which is preliminary data.</text>
</comment>
<sequence length="113" mass="12882">MARKHWTEWLPNKVAELKEEGQWEISLQIAGKQAFEMVLELMQQGFQQHEAEEVALKEFVLLPPEPPDENDREAKETAALEVTHHQGRCMNQTCQRGESVGAGREVQSSRTAL</sequence>
<evidence type="ECO:0000313" key="2">
    <source>
        <dbReference type="Proteomes" id="UP000601990"/>
    </source>
</evidence>
<protein>
    <submittedName>
        <fullName evidence="1">Uncharacterized protein</fullName>
    </submittedName>
</protein>
<proteinExistence type="predicted"/>
<accession>A0ABX1N160</accession>
<dbReference type="RefSeq" id="WP_169198336.1">
    <property type="nucleotide sequence ID" value="NZ_WTVH02000008.1"/>
</dbReference>
<name>A0ABX1N160_9RHOO</name>
<organism evidence="1 2">
    <name type="scientific">Aromatoleum buckelii</name>
    <dbReference type="NCBI Taxonomy" id="200254"/>
    <lineage>
        <taxon>Bacteria</taxon>
        <taxon>Pseudomonadati</taxon>
        <taxon>Pseudomonadota</taxon>
        <taxon>Betaproteobacteria</taxon>
        <taxon>Rhodocyclales</taxon>
        <taxon>Rhodocyclaceae</taxon>
        <taxon>Aromatoleum</taxon>
    </lineage>
</organism>
<reference evidence="1" key="1">
    <citation type="submission" date="2019-12" db="EMBL/GenBank/DDBJ databases">
        <title>Comparative genomics gives insights into the taxonomy of the Azoarcus-Aromatoleum group and reveals separate origins of nif in the plant-associated Azoarcus and non-plant-associated Aromatoleum sub-groups.</title>
        <authorList>
            <person name="Lafos M."/>
            <person name="Maluk M."/>
            <person name="Batista M."/>
            <person name="Junghare M."/>
            <person name="Carmona M."/>
            <person name="Faoro H."/>
            <person name="Cruz L.M."/>
            <person name="Battistoni F."/>
            <person name="De Souza E."/>
            <person name="Pedrosa F."/>
            <person name="Chen W.-M."/>
            <person name="Poole P.S."/>
            <person name="Dixon R.A."/>
            <person name="James E.K."/>
        </authorList>
    </citation>
    <scope>NUCLEOTIDE SEQUENCE</scope>
    <source>
        <strain evidence="1">U120</strain>
    </source>
</reference>
<gene>
    <name evidence="1" type="ORF">GO608_06860</name>
</gene>
<evidence type="ECO:0000313" key="1">
    <source>
        <dbReference type="EMBL" id="NMF93046.1"/>
    </source>
</evidence>
<keyword evidence="2" id="KW-1185">Reference proteome</keyword>